<reference evidence="11" key="1">
    <citation type="journal article" date="2019" name="Int. J. Syst. Evol. Microbiol.">
        <title>The Global Catalogue of Microorganisms (GCM) 10K type strain sequencing project: providing services to taxonomists for standard genome sequencing and annotation.</title>
        <authorList>
            <consortium name="The Broad Institute Genomics Platform"/>
            <consortium name="The Broad Institute Genome Sequencing Center for Infectious Disease"/>
            <person name="Wu L."/>
            <person name="Ma J."/>
        </authorList>
    </citation>
    <scope>NUCLEOTIDE SEQUENCE [LARGE SCALE GENOMIC DNA]</scope>
    <source>
        <strain evidence="11">CGMCC 1.16455</strain>
    </source>
</reference>
<evidence type="ECO:0000256" key="1">
    <source>
        <dbReference type="ARBA" id="ARBA00004651"/>
    </source>
</evidence>
<dbReference type="RefSeq" id="WP_343923647.1">
    <property type="nucleotide sequence ID" value="NZ_BAAAIR010000034.1"/>
</dbReference>
<protein>
    <submittedName>
        <fullName evidence="10">Carbohydrate ABC transporter permease</fullName>
    </submittedName>
</protein>
<evidence type="ECO:0000256" key="2">
    <source>
        <dbReference type="ARBA" id="ARBA00022448"/>
    </source>
</evidence>
<evidence type="ECO:0000313" key="10">
    <source>
        <dbReference type="EMBL" id="MFC5297886.1"/>
    </source>
</evidence>
<gene>
    <name evidence="10" type="ORF">ACFPK8_10220</name>
</gene>
<feature type="transmembrane region" description="Helical" evidence="7">
    <location>
        <begin position="281"/>
        <end position="301"/>
    </location>
</feature>
<evidence type="ECO:0000313" key="11">
    <source>
        <dbReference type="Proteomes" id="UP001595937"/>
    </source>
</evidence>
<keyword evidence="4 7" id="KW-0812">Transmembrane</keyword>
<evidence type="ECO:0000256" key="8">
    <source>
        <dbReference type="SAM" id="MobiDB-lite"/>
    </source>
</evidence>
<dbReference type="PANTHER" id="PTHR30193:SF37">
    <property type="entry name" value="INNER MEMBRANE ABC TRANSPORTER PERMEASE PROTEIN YCJO"/>
    <property type="match status" value="1"/>
</dbReference>
<keyword evidence="6 7" id="KW-0472">Membrane</keyword>
<dbReference type="Pfam" id="PF00528">
    <property type="entry name" value="BPD_transp_1"/>
    <property type="match status" value="1"/>
</dbReference>
<dbReference type="InterPro" id="IPR051393">
    <property type="entry name" value="ABC_transporter_permease"/>
</dbReference>
<dbReference type="PANTHER" id="PTHR30193">
    <property type="entry name" value="ABC TRANSPORTER PERMEASE PROTEIN"/>
    <property type="match status" value="1"/>
</dbReference>
<organism evidence="10 11">
    <name type="scientific">Brachybacterium tyrofermentans</name>
    <dbReference type="NCBI Taxonomy" id="47848"/>
    <lineage>
        <taxon>Bacteria</taxon>
        <taxon>Bacillati</taxon>
        <taxon>Actinomycetota</taxon>
        <taxon>Actinomycetes</taxon>
        <taxon>Micrococcales</taxon>
        <taxon>Dermabacteraceae</taxon>
        <taxon>Brachybacterium</taxon>
    </lineage>
</organism>
<keyword evidence="11" id="KW-1185">Reference proteome</keyword>
<dbReference type="GeneID" id="303297132"/>
<dbReference type="SUPFAM" id="SSF161098">
    <property type="entry name" value="MetI-like"/>
    <property type="match status" value="1"/>
</dbReference>
<dbReference type="EMBL" id="JBHSLN010000023">
    <property type="protein sequence ID" value="MFC5297886.1"/>
    <property type="molecule type" value="Genomic_DNA"/>
</dbReference>
<feature type="region of interest" description="Disordered" evidence="8">
    <location>
        <begin position="1"/>
        <end position="22"/>
    </location>
</feature>
<dbReference type="Proteomes" id="UP001595937">
    <property type="component" value="Unassembled WGS sequence"/>
</dbReference>
<evidence type="ECO:0000256" key="6">
    <source>
        <dbReference type="ARBA" id="ARBA00023136"/>
    </source>
</evidence>
<comment type="caution">
    <text evidence="10">The sequence shown here is derived from an EMBL/GenBank/DDBJ whole genome shotgun (WGS) entry which is preliminary data.</text>
</comment>
<comment type="subcellular location">
    <subcellularLocation>
        <location evidence="1 7">Cell membrane</location>
        <topology evidence="1 7">Multi-pass membrane protein</topology>
    </subcellularLocation>
</comment>
<accession>A0ABW0FGW0</accession>
<evidence type="ECO:0000256" key="5">
    <source>
        <dbReference type="ARBA" id="ARBA00022989"/>
    </source>
</evidence>
<evidence type="ECO:0000259" key="9">
    <source>
        <dbReference type="PROSITE" id="PS50928"/>
    </source>
</evidence>
<feature type="transmembrane region" description="Helical" evidence="7">
    <location>
        <begin position="31"/>
        <end position="58"/>
    </location>
</feature>
<name>A0ABW0FGW0_9MICO</name>
<evidence type="ECO:0000256" key="4">
    <source>
        <dbReference type="ARBA" id="ARBA00022692"/>
    </source>
</evidence>
<feature type="transmembrane region" description="Helical" evidence="7">
    <location>
        <begin position="128"/>
        <end position="148"/>
    </location>
</feature>
<feature type="transmembrane region" description="Helical" evidence="7">
    <location>
        <begin position="91"/>
        <end position="116"/>
    </location>
</feature>
<evidence type="ECO:0000256" key="3">
    <source>
        <dbReference type="ARBA" id="ARBA00022475"/>
    </source>
</evidence>
<dbReference type="CDD" id="cd06261">
    <property type="entry name" value="TM_PBP2"/>
    <property type="match status" value="1"/>
</dbReference>
<dbReference type="InterPro" id="IPR000515">
    <property type="entry name" value="MetI-like"/>
</dbReference>
<proteinExistence type="inferred from homology"/>
<sequence length="314" mass="34156">MTAGTRPAAPASARLNPRPARRGSWQRRDSLLGYLFVAPSVLGALLLVIVPLGAVAWYSLHDWNALSGQFRFVGGENYAALAEDPTLRSSLLATVLFSVGIVVLNVALALLLAVLLNQKVRGSTFFRVLFFSPVVVSLVAWSIVWGFLLQNSGGINGLLSTVGIDGPNWLREGWSALLAVVVVQVFKNVGLNMVLFLAALQGVPEEMLEAARLDGAGAIRRFFSIALPLISPTLMLVSIITVVGSLETFALIDVLTAGGPGNSTNVLVYYFYQQAFRFNDFGYASAVAMLLFVIVLALTLLQWQTRRRWVHHER</sequence>
<dbReference type="InterPro" id="IPR035906">
    <property type="entry name" value="MetI-like_sf"/>
</dbReference>
<feature type="domain" description="ABC transmembrane type-1" evidence="9">
    <location>
        <begin position="91"/>
        <end position="302"/>
    </location>
</feature>
<dbReference type="Gene3D" id="1.10.3720.10">
    <property type="entry name" value="MetI-like"/>
    <property type="match status" value="1"/>
</dbReference>
<keyword evidence="3" id="KW-1003">Cell membrane</keyword>
<feature type="transmembrane region" description="Helical" evidence="7">
    <location>
        <begin position="176"/>
        <end position="200"/>
    </location>
</feature>
<comment type="similarity">
    <text evidence="7">Belongs to the binding-protein-dependent transport system permease family.</text>
</comment>
<keyword evidence="2 7" id="KW-0813">Transport</keyword>
<dbReference type="PROSITE" id="PS50928">
    <property type="entry name" value="ABC_TM1"/>
    <property type="match status" value="1"/>
</dbReference>
<feature type="transmembrane region" description="Helical" evidence="7">
    <location>
        <begin position="221"/>
        <end position="246"/>
    </location>
</feature>
<evidence type="ECO:0000256" key="7">
    <source>
        <dbReference type="RuleBase" id="RU363032"/>
    </source>
</evidence>
<keyword evidence="5 7" id="KW-1133">Transmembrane helix</keyword>